<proteinExistence type="inferred from homology"/>
<keyword evidence="4" id="KW-0963">Cytoplasm</keyword>
<evidence type="ECO:0000256" key="2">
    <source>
        <dbReference type="ARBA" id="ARBA00004604"/>
    </source>
</evidence>
<dbReference type="SUPFAM" id="SSF54211">
    <property type="entry name" value="Ribosomal protein S5 domain 2-like"/>
    <property type="match status" value="1"/>
</dbReference>
<protein>
    <submittedName>
        <fullName evidence="7">Exosome complex component rrp41</fullName>
    </submittedName>
</protein>
<dbReference type="AlphaFoldDB" id="A0A9Q0RGD3"/>
<dbReference type="GO" id="GO:0016075">
    <property type="term" value="P:rRNA catabolic process"/>
    <property type="evidence" value="ECO:0007669"/>
    <property type="project" value="TreeGrafter"/>
</dbReference>
<keyword evidence="5" id="KW-0271">Exosome</keyword>
<evidence type="ECO:0000259" key="6">
    <source>
        <dbReference type="Pfam" id="PF01138"/>
    </source>
</evidence>
<dbReference type="InterPro" id="IPR050080">
    <property type="entry name" value="RNase_PH"/>
</dbReference>
<dbReference type="CDD" id="cd11370">
    <property type="entry name" value="RNase_PH_RRP41"/>
    <property type="match status" value="1"/>
</dbReference>
<name>A0A9Q0RGD3_ANAIG</name>
<dbReference type="EMBL" id="JAPDFW010000019">
    <property type="protein sequence ID" value="KAJ5079961.1"/>
    <property type="molecule type" value="Genomic_DNA"/>
</dbReference>
<keyword evidence="8" id="KW-1185">Reference proteome</keyword>
<comment type="caution">
    <text evidence="7">The sequence shown here is derived from an EMBL/GenBank/DDBJ whole genome shotgun (WGS) entry which is preliminary data.</text>
</comment>
<evidence type="ECO:0000256" key="5">
    <source>
        <dbReference type="ARBA" id="ARBA00022835"/>
    </source>
</evidence>
<dbReference type="GO" id="GO:0071028">
    <property type="term" value="P:nuclear mRNA surveillance"/>
    <property type="evidence" value="ECO:0007669"/>
    <property type="project" value="TreeGrafter"/>
</dbReference>
<dbReference type="GO" id="GO:0000176">
    <property type="term" value="C:nuclear exosome (RNase complex)"/>
    <property type="evidence" value="ECO:0007669"/>
    <property type="project" value="TreeGrafter"/>
</dbReference>
<evidence type="ECO:0000256" key="3">
    <source>
        <dbReference type="ARBA" id="ARBA00006678"/>
    </source>
</evidence>
<comment type="similarity">
    <text evidence="3">Belongs to the RNase PH family.</text>
</comment>
<evidence type="ECO:0000256" key="4">
    <source>
        <dbReference type="ARBA" id="ARBA00022490"/>
    </source>
</evidence>
<dbReference type="InterPro" id="IPR036345">
    <property type="entry name" value="ExoRNase_PH_dom2_sf"/>
</dbReference>
<dbReference type="OrthoDB" id="27298at2759"/>
<reference evidence="7" key="1">
    <citation type="submission" date="2022-10" db="EMBL/GenBank/DDBJ databases">
        <title>Novel sulphate-reducing endosymbionts in the free-living metamonad Anaeramoeba.</title>
        <authorList>
            <person name="Jerlstrom-Hultqvist J."/>
            <person name="Cepicka I."/>
            <person name="Gallot-Lavallee L."/>
            <person name="Salas-Leiva D."/>
            <person name="Curtis B.A."/>
            <person name="Zahonova K."/>
            <person name="Pipaliya S."/>
            <person name="Dacks J."/>
            <person name="Roger A.J."/>
        </authorList>
    </citation>
    <scope>NUCLEOTIDE SEQUENCE</scope>
    <source>
        <strain evidence="7">BMAN</strain>
    </source>
</reference>
<dbReference type="OMA" id="ECRINTH"/>
<dbReference type="PANTHER" id="PTHR11953:SF0">
    <property type="entry name" value="EXOSOME COMPLEX COMPONENT RRP41"/>
    <property type="match status" value="1"/>
</dbReference>
<dbReference type="GO" id="GO:0003723">
    <property type="term" value="F:RNA binding"/>
    <property type="evidence" value="ECO:0007669"/>
    <property type="project" value="TreeGrafter"/>
</dbReference>
<evidence type="ECO:0000256" key="1">
    <source>
        <dbReference type="ARBA" id="ARBA00004496"/>
    </source>
</evidence>
<comment type="subcellular location">
    <subcellularLocation>
        <location evidence="1">Cytoplasm</location>
    </subcellularLocation>
    <subcellularLocation>
        <location evidence="2">Nucleus</location>
        <location evidence="2">Nucleolus</location>
    </subcellularLocation>
</comment>
<evidence type="ECO:0000313" key="7">
    <source>
        <dbReference type="EMBL" id="KAJ5079961.1"/>
    </source>
</evidence>
<gene>
    <name evidence="7" type="ORF">M0811_14291</name>
</gene>
<dbReference type="Pfam" id="PF01138">
    <property type="entry name" value="RNase_PH"/>
    <property type="match status" value="1"/>
</dbReference>
<dbReference type="GO" id="GO:0071051">
    <property type="term" value="P:poly(A)-dependent snoRNA 3'-end processing"/>
    <property type="evidence" value="ECO:0007669"/>
    <property type="project" value="TreeGrafter"/>
</dbReference>
<dbReference type="GO" id="GO:0005730">
    <property type="term" value="C:nucleolus"/>
    <property type="evidence" value="ECO:0007669"/>
    <property type="project" value="UniProtKB-SubCell"/>
</dbReference>
<dbReference type="InterPro" id="IPR027408">
    <property type="entry name" value="PNPase/RNase_PH_dom_sf"/>
</dbReference>
<dbReference type="FunFam" id="3.30.230.70:FF:000004">
    <property type="entry name" value="Exosome complex component Rrp41"/>
    <property type="match status" value="1"/>
</dbReference>
<dbReference type="Gene3D" id="3.30.230.70">
    <property type="entry name" value="GHMP Kinase, N-terminal domain"/>
    <property type="match status" value="1"/>
</dbReference>
<organism evidence="7 8">
    <name type="scientific">Anaeramoeba ignava</name>
    <name type="common">Anaerobic marine amoeba</name>
    <dbReference type="NCBI Taxonomy" id="1746090"/>
    <lineage>
        <taxon>Eukaryota</taxon>
        <taxon>Metamonada</taxon>
        <taxon>Anaeramoebidae</taxon>
        <taxon>Anaeramoeba</taxon>
    </lineage>
</organism>
<dbReference type="InterPro" id="IPR020568">
    <property type="entry name" value="Ribosomal_Su5_D2-typ_SF"/>
</dbReference>
<accession>A0A9Q0RGD3</accession>
<sequence>MEISEYVNPEGLRIDGRRRKELRKIEIEMGKLEQVDGSALFVEGFTRVMASVCGPKEVENRSKAVEDKAFISVEFLSATFSTRKRTKMSKKDRRVLEICSIIRKTFEPVLQLELFPESEISIFIQVLQADGGVESACINAVTLALIDAGIPMIDFVCSCTGTYLDSFCILDTNFIEETAGGSILIAAILAKSKKVVSTQMKISRLKMENFTELLELVVDGCSRIYDLMEDATRKRTKEQLNSQTALIK</sequence>
<feature type="domain" description="Exoribonuclease phosphorolytic" evidence="6">
    <location>
        <begin position="21"/>
        <end position="151"/>
    </location>
</feature>
<dbReference type="GO" id="GO:0034475">
    <property type="term" value="P:U4 snRNA 3'-end processing"/>
    <property type="evidence" value="ECO:0007669"/>
    <property type="project" value="TreeGrafter"/>
</dbReference>
<dbReference type="GO" id="GO:0000177">
    <property type="term" value="C:cytoplasmic exosome (RNase complex)"/>
    <property type="evidence" value="ECO:0007669"/>
    <property type="project" value="TreeGrafter"/>
</dbReference>
<dbReference type="PANTHER" id="PTHR11953">
    <property type="entry name" value="EXOSOME COMPLEX COMPONENT"/>
    <property type="match status" value="1"/>
</dbReference>
<dbReference type="SUPFAM" id="SSF55666">
    <property type="entry name" value="Ribonuclease PH domain 2-like"/>
    <property type="match status" value="1"/>
</dbReference>
<evidence type="ECO:0000313" key="8">
    <source>
        <dbReference type="Proteomes" id="UP001149090"/>
    </source>
</evidence>
<dbReference type="Proteomes" id="UP001149090">
    <property type="component" value="Unassembled WGS sequence"/>
</dbReference>
<dbReference type="InterPro" id="IPR001247">
    <property type="entry name" value="ExoRNase_PH_dom1"/>
</dbReference>